<keyword evidence="1" id="KW-0472">Membrane</keyword>
<evidence type="ECO:0000256" key="1">
    <source>
        <dbReference type="SAM" id="Phobius"/>
    </source>
</evidence>
<dbReference type="AlphaFoldDB" id="A0A516NKR1"/>
<accession>A0A516NKR1</accession>
<dbReference type="Proteomes" id="UP000317039">
    <property type="component" value="Chromosome"/>
</dbReference>
<evidence type="ECO:0000313" key="2">
    <source>
        <dbReference type="EMBL" id="QDP79497.1"/>
    </source>
</evidence>
<feature type="transmembrane region" description="Helical" evidence="1">
    <location>
        <begin position="75"/>
        <end position="103"/>
    </location>
</feature>
<dbReference type="RefSeq" id="WP_143980892.1">
    <property type="nucleotide sequence ID" value="NZ_CP041695.1"/>
</dbReference>
<keyword evidence="1" id="KW-1133">Transmembrane helix</keyword>
<proteinExistence type="predicted"/>
<feature type="transmembrane region" description="Helical" evidence="1">
    <location>
        <begin position="35"/>
        <end position="55"/>
    </location>
</feature>
<dbReference type="EMBL" id="CP041695">
    <property type="protein sequence ID" value="QDP79497.1"/>
    <property type="molecule type" value="Genomic_DNA"/>
</dbReference>
<sequence length="114" mass="12237">MSMVKGANMLLMFLLELGVLGAAVAWGLTRDAPLVVRVVAAAGALTAFIVIWALFGAAKDARYRLTGWARAALELGWFGGGALLLAAAWSLPAGVVFFAVWALNYALRRMWRQV</sequence>
<dbReference type="InterPro" id="IPR021214">
    <property type="entry name" value="DUF2568"/>
</dbReference>
<reference evidence="2 3" key="1">
    <citation type="submission" date="2019-07" db="EMBL/GenBank/DDBJ databases">
        <title>Complete Genome Sequence and Methylome Analysis of Nocardia otitidis-caviarum NEB252.</title>
        <authorList>
            <person name="Fomenkov A."/>
            <person name="Anton B.P."/>
            <person name="Vincze T."/>
            <person name="Roberts R.J."/>
        </authorList>
    </citation>
    <scope>NUCLEOTIDE SEQUENCE [LARGE SCALE GENOMIC DNA]</scope>
    <source>
        <strain evidence="2 3">NEB252</strain>
    </source>
</reference>
<keyword evidence="1" id="KW-0812">Transmembrane</keyword>
<evidence type="ECO:0000313" key="3">
    <source>
        <dbReference type="Proteomes" id="UP000317039"/>
    </source>
</evidence>
<protein>
    <submittedName>
        <fullName evidence="2">DUF2568 domain-containing protein</fullName>
    </submittedName>
</protein>
<organism evidence="2 3">
    <name type="scientific">Nocardia otitidiscaviarum</name>
    <dbReference type="NCBI Taxonomy" id="1823"/>
    <lineage>
        <taxon>Bacteria</taxon>
        <taxon>Bacillati</taxon>
        <taxon>Actinomycetota</taxon>
        <taxon>Actinomycetes</taxon>
        <taxon>Mycobacteriales</taxon>
        <taxon>Nocardiaceae</taxon>
        <taxon>Nocardia</taxon>
    </lineage>
</organism>
<dbReference type="GeneID" id="80333302"/>
<name>A0A516NKR1_9NOCA</name>
<gene>
    <name evidence="2" type="ORF">FOH10_13025</name>
</gene>
<dbReference type="Pfam" id="PF10823">
    <property type="entry name" value="DUF2568"/>
    <property type="match status" value="1"/>
</dbReference>
<dbReference type="KEGG" id="nod:FOH10_13025"/>